<sequence length="58" mass="6540">MTLSCIKAEDSFDVETSPVTTLLFYTGAGLEIIRRWNISCPSSKTPCTIHYLWEVNVT</sequence>
<protein>
    <submittedName>
        <fullName evidence="1">Uncharacterized protein</fullName>
    </submittedName>
</protein>
<gene>
    <name evidence="1" type="ORF">CALMAC_LOCUS15710</name>
</gene>
<dbReference type="Proteomes" id="UP000410492">
    <property type="component" value="Unassembled WGS sequence"/>
</dbReference>
<reference evidence="1 2" key="1">
    <citation type="submission" date="2019-01" db="EMBL/GenBank/DDBJ databases">
        <authorList>
            <person name="Sayadi A."/>
        </authorList>
    </citation>
    <scope>NUCLEOTIDE SEQUENCE [LARGE SCALE GENOMIC DNA]</scope>
</reference>
<keyword evidence="2" id="KW-1185">Reference proteome</keyword>
<dbReference type="EMBL" id="CAACVG010010914">
    <property type="protein sequence ID" value="VEN56959.1"/>
    <property type="molecule type" value="Genomic_DNA"/>
</dbReference>
<dbReference type="AlphaFoldDB" id="A0A653D9U6"/>
<organism evidence="1 2">
    <name type="scientific">Callosobruchus maculatus</name>
    <name type="common">Southern cowpea weevil</name>
    <name type="synonym">Pulse bruchid</name>
    <dbReference type="NCBI Taxonomy" id="64391"/>
    <lineage>
        <taxon>Eukaryota</taxon>
        <taxon>Metazoa</taxon>
        <taxon>Ecdysozoa</taxon>
        <taxon>Arthropoda</taxon>
        <taxon>Hexapoda</taxon>
        <taxon>Insecta</taxon>
        <taxon>Pterygota</taxon>
        <taxon>Neoptera</taxon>
        <taxon>Endopterygota</taxon>
        <taxon>Coleoptera</taxon>
        <taxon>Polyphaga</taxon>
        <taxon>Cucujiformia</taxon>
        <taxon>Chrysomeloidea</taxon>
        <taxon>Chrysomelidae</taxon>
        <taxon>Bruchinae</taxon>
        <taxon>Bruchini</taxon>
        <taxon>Callosobruchus</taxon>
    </lineage>
</organism>
<evidence type="ECO:0000313" key="1">
    <source>
        <dbReference type="EMBL" id="VEN56959.1"/>
    </source>
</evidence>
<feature type="non-terminal residue" evidence="1">
    <location>
        <position position="58"/>
    </location>
</feature>
<proteinExistence type="predicted"/>
<evidence type="ECO:0000313" key="2">
    <source>
        <dbReference type="Proteomes" id="UP000410492"/>
    </source>
</evidence>
<accession>A0A653D9U6</accession>
<name>A0A653D9U6_CALMS</name>